<evidence type="ECO:0000256" key="1">
    <source>
        <dbReference type="ARBA" id="ARBA00007583"/>
    </source>
</evidence>
<proteinExistence type="inferred from homology"/>
<feature type="domain" description="Stealth protein CR2 conserved region 2" evidence="5">
    <location>
        <begin position="391"/>
        <end position="496"/>
    </location>
</feature>
<dbReference type="InterPro" id="IPR021520">
    <property type="entry name" value="Stealth_CR2"/>
</dbReference>
<protein>
    <submittedName>
        <fullName evidence="9">Sugar phosphotransferase</fullName>
    </submittedName>
</protein>
<feature type="domain" description="Stealth protein CR1 conserved region 1" evidence="6">
    <location>
        <begin position="354"/>
        <end position="375"/>
    </location>
</feature>
<evidence type="ECO:0000256" key="2">
    <source>
        <dbReference type="ARBA" id="ARBA00022679"/>
    </source>
</evidence>
<dbReference type="PANTHER" id="PTHR24045">
    <property type="match status" value="1"/>
</dbReference>
<keyword evidence="2 9" id="KW-0808">Transferase</keyword>
<dbReference type="GO" id="GO:0000271">
    <property type="term" value="P:polysaccharide biosynthetic process"/>
    <property type="evidence" value="ECO:0007669"/>
    <property type="project" value="UniProtKB-KW"/>
</dbReference>
<gene>
    <name evidence="9" type="ORF">FOE67_03445</name>
</gene>
<evidence type="ECO:0000313" key="9">
    <source>
        <dbReference type="EMBL" id="MBB0228588.1"/>
    </source>
</evidence>
<dbReference type="Pfam" id="PF17102">
    <property type="entry name" value="Stealth_CR3"/>
    <property type="match status" value="1"/>
</dbReference>
<dbReference type="InterPro" id="IPR047141">
    <property type="entry name" value="Stealth"/>
</dbReference>
<evidence type="ECO:0000259" key="7">
    <source>
        <dbReference type="Pfam" id="PF17102"/>
    </source>
</evidence>
<name>A0A7W3T0B7_9ACTN</name>
<organism evidence="9 10">
    <name type="scientific">Streptomyces calidiresistens</name>
    <dbReference type="NCBI Taxonomy" id="1485586"/>
    <lineage>
        <taxon>Bacteria</taxon>
        <taxon>Bacillati</taxon>
        <taxon>Actinomycetota</taxon>
        <taxon>Actinomycetes</taxon>
        <taxon>Kitasatosporales</taxon>
        <taxon>Streptomycetaceae</taxon>
        <taxon>Streptomyces</taxon>
    </lineage>
</organism>
<reference evidence="10" key="1">
    <citation type="submission" date="2019-10" db="EMBL/GenBank/DDBJ databases">
        <title>Streptomyces sp. nov., a novel actinobacterium isolated from alkaline environment.</title>
        <authorList>
            <person name="Golinska P."/>
        </authorList>
    </citation>
    <scope>NUCLEOTIDE SEQUENCE [LARGE SCALE GENOMIC DNA]</scope>
    <source>
        <strain evidence="10">DSM 42108</strain>
    </source>
</reference>
<evidence type="ECO:0000259" key="8">
    <source>
        <dbReference type="Pfam" id="PF17103"/>
    </source>
</evidence>
<feature type="domain" description="Stealth protein CR4 conserved region 4" evidence="8">
    <location>
        <begin position="621"/>
        <end position="663"/>
    </location>
</feature>
<dbReference type="InterPro" id="IPR031358">
    <property type="entry name" value="Stealth_CR1"/>
</dbReference>
<dbReference type="Pfam" id="PF17103">
    <property type="entry name" value="Stealth_CR4"/>
    <property type="match status" value="1"/>
</dbReference>
<dbReference type="Pfam" id="PF17101">
    <property type="entry name" value="Stealth_CR1"/>
    <property type="match status" value="1"/>
</dbReference>
<feature type="domain" description="Stealth protein CR3 conserved region 3" evidence="7">
    <location>
        <begin position="541"/>
        <end position="588"/>
    </location>
</feature>
<evidence type="ECO:0000259" key="5">
    <source>
        <dbReference type="Pfam" id="PF11380"/>
    </source>
</evidence>
<evidence type="ECO:0000256" key="3">
    <source>
        <dbReference type="ARBA" id="ARBA00023169"/>
    </source>
</evidence>
<dbReference type="InterPro" id="IPR031356">
    <property type="entry name" value="Stealth_CR4"/>
</dbReference>
<keyword evidence="10" id="KW-1185">Reference proteome</keyword>
<feature type="compositionally biased region" description="Low complexity" evidence="4">
    <location>
        <begin position="28"/>
        <end position="41"/>
    </location>
</feature>
<feature type="region of interest" description="Disordered" evidence="4">
    <location>
        <begin position="18"/>
        <end position="62"/>
    </location>
</feature>
<dbReference type="Pfam" id="PF11380">
    <property type="entry name" value="Stealth_CR2"/>
    <property type="match status" value="1"/>
</dbReference>
<dbReference type="InterPro" id="IPR031357">
    <property type="entry name" value="Stealth_CR3"/>
</dbReference>
<dbReference type="EMBL" id="VKHS01000036">
    <property type="protein sequence ID" value="MBB0228588.1"/>
    <property type="molecule type" value="Genomic_DNA"/>
</dbReference>
<keyword evidence="3" id="KW-0270">Exopolysaccharide synthesis</keyword>
<dbReference type="AlphaFoldDB" id="A0A7W3T0B7"/>
<dbReference type="Proteomes" id="UP000530234">
    <property type="component" value="Unassembled WGS sequence"/>
</dbReference>
<evidence type="ECO:0000256" key="4">
    <source>
        <dbReference type="SAM" id="MobiDB-lite"/>
    </source>
</evidence>
<comment type="caution">
    <text evidence="9">The sequence shown here is derived from an EMBL/GenBank/DDBJ whole genome shotgun (WGS) entry which is preliminary data.</text>
</comment>
<evidence type="ECO:0000259" key="6">
    <source>
        <dbReference type="Pfam" id="PF17101"/>
    </source>
</evidence>
<comment type="similarity">
    <text evidence="1">Belongs to the stealth family.</text>
</comment>
<evidence type="ECO:0000313" key="10">
    <source>
        <dbReference type="Proteomes" id="UP000530234"/>
    </source>
</evidence>
<accession>A0A7W3T0B7</accession>
<dbReference type="GO" id="GO:0016772">
    <property type="term" value="F:transferase activity, transferring phosphorus-containing groups"/>
    <property type="evidence" value="ECO:0007669"/>
    <property type="project" value="InterPro"/>
</dbReference>
<dbReference type="PANTHER" id="PTHR24045:SF0">
    <property type="entry name" value="N-ACETYLGLUCOSAMINE-1-PHOSPHOTRANSFERASE SUBUNITS ALPHA_BETA"/>
    <property type="match status" value="1"/>
</dbReference>
<sequence>MRRFIRYAALVQVERPRTVSNRAESGDRPAPADASGAGADGRTIRRPGGSPAGTHPPVNPEASPLVALYRRVVPLRARRAVAGRVSPQLRGSVKRTLADTARAVPDRMAEVRAERARRVRPELFSAPERRMVQVNRQPKAATVREFPTPLAARDEALRMVCEALGEAGVDYFCVRGVDPAGSVVAVPANERMRAARALARLCSRTAGYVGVRTRRRRRGPRHTVPGDSQAARRLWTSAPLVRMCWYTTDRRGTTAIGQRYGCTVEFWETDERGMLVAPRRNRCTEEISPDTPRVTVPLARLDQLHPVPHAPADAERGADVGTGTRAVPARKGAAAHPVVTIPEFSRPLPDDVPFPVDAVYTWVDGADPDWLARRALHAGETYHAEAANAARYLSRDELRYSLRSLHQYAPWIRHVYLVTDRQVPSWLNTDHPGLTVVDHREIFSDTSLLPTFNSHAIESQLHHIEGLAEHFLYLNDDVFFGRLTVPQHFFLGNGLTRFFLSKAHIPYGLPTPEDVPVSVAGKNNRMLLEERFGAVITQKMKHVPHALRRSVLYEIEKEFADRHTATAANRFRDLNDLSVTSSLHHYYAFLTGRAVPGGIPYDYFDMAHPAIETRLGRLLAAHNRTVFCLNDTVSDEKDLATQLSIMEPFLQAYFPFASPYERDA</sequence>